<gene>
    <name evidence="15" type="primary">LOC113078536</name>
</gene>
<comment type="similarity">
    <text evidence="4">Belongs to the HARBI1 family.</text>
</comment>
<comment type="subcellular location">
    <subcellularLocation>
        <location evidence="3">Cytoplasm</location>
    </subcellularLocation>
    <subcellularLocation>
        <location evidence="2">Nucleus</location>
    </subcellularLocation>
</comment>
<evidence type="ECO:0000256" key="12">
    <source>
        <dbReference type="ARBA" id="ARBA00045850"/>
    </source>
</evidence>
<dbReference type="GO" id="GO:0005634">
    <property type="term" value="C:nucleus"/>
    <property type="evidence" value="ECO:0007669"/>
    <property type="project" value="UniProtKB-SubCell"/>
</dbReference>
<dbReference type="PRINTS" id="PR02086">
    <property type="entry name" value="PUTNUCHARBI1"/>
</dbReference>
<dbReference type="InterPro" id="IPR045249">
    <property type="entry name" value="HARBI1-like"/>
</dbReference>
<dbReference type="Pfam" id="PF13359">
    <property type="entry name" value="DDE_Tnp_4"/>
    <property type="match status" value="1"/>
</dbReference>
<keyword evidence="8" id="KW-0479">Metal-binding</keyword>
<dbReference type="GO" id="GO:0005737">
    <property type="term" value="C:cytoplasm"/>
    <property type="evidence" value="ECO:0007669"/>
    <property type="project" value="UniProtKB-SubCell"/>
</dbReference>
<dbReference type="KEGG" id="caua:113078536"/>
<evidence type="ECO:0000256" key="3">
    <source>
        <dbReference type="ARBA" id="ARBA00004496"/>
    </source>
</evidence>
<keyword evidence="7" id="KW-0540">Nuclease</keyword>
<evidence type="ECO:0000256" key="7">
    <source>
        <dbReference type="ARBA" id="ARBA00022722"/>
    </source>
</evidence>
<evidence type="ECO:0000256" key="1">
    <source>
        <dbReference type="ARBA" id="ARBA00001968"/>
    </source>
</evidence>
<evidence type="ECO:0000259" key="13">
    <source>
        <dbReference type="Pfam" id="PF13359"/>
    </source>
</evidence>
<dbReference type="InterPro" id="IPR026103">
    <property type="entry name" value="HARBI1_animal"/>
</dbReference>
<comment type="function">
    <text evidence="12">Transposase-derived protein that may have nuclease activity. Does not have transposase activity.</text>
</comment>
<proteinExistence type="inferred from homology"/>
<sequence length="262" mass="29763">MADIALLLDLADRALRKRRIFRDRADLLAENDDWLISRFRLPRPVLLHLCNILEDNLRRQTRRSHSIPAHLQVLSVLGFLATGTFQREIADRSGISQSSMSRIIPDVLDCIVGLMPQYIKFPYNLVHQLEVKQRFFAIANLPNVIGAIDCTHIRIKVPSHDAFPFLNRKNYHSINAQLICDAKCALLNVVARWPGGTHDSLILRSSSVARRLDSGALTDGWLIGDNGYPLTPWLMTPLINPQSRQEMAYNEAHAKSRPRGYN</sequence>
<reference evidence="15" key="1">
    <citation type="submission" date="2025-08" db="UniProtKB">
        <authorList>
            <consortium name="RefSeq"/>
        </authorList>
    </citation>
    <scope>IDENTIFICATION</scope>
    <source>
        <strain evidence="15">Wakin</strain>
        <tissue evidence="15">Muscle</tissue>
    </source>
</reference>
<feature type="domain" description="DDE Tnp4" evidence="13">
    <location>
        <begin position="148"/>
        <end position="257"/>
    </location>
</feature>
<accession>A0A6P6NDL6</accession>
<dbReference type="GO" id="GO:0046872">
    <property type="term" value="F:metal ion binding"/>
    <property type="evidence" value="ECO:0007669"/>
    <property type="project" value="UniProtKB-KW"/>
</dbReference>
<keyword evidence="9" id="KW-0378">Hydrolase</keyword>
<evidence type="ECO:0000256" key="4">
    <source>
        <dbReference type="ARBA" id="ARBA00006958"/>
    </source>
</evidence>
<evidence type="ECO:0000256" key="10">
    <source>
        <dbReference type="ARBA" id="ARBA00023242"/>
    </source>
</evidence>
<protein>
    <recommendedName>
        <fullName evidence="5">Putative nuclease HARBI1</fullName>
    </recommendedName>
    <alternativeName>
        <fullName evidence="11">Harbinger transposase-derived nuclease</fullName>
    </alternativeName>
</protein>
<dbReference type="PANTHER" id="PTHR22930:SF289">
    <property type="entry name" value="DDE TNP4 DOMAIN-CONTAINING PROTEIN-RELATED"/>
    <property type="match status" value="1"/>
</dbReference>
<dbReference type="GeneID" id="113078536"/>
<keyword evidence="14" id="KW-1185">Reference proteome</keyword>
<evidence type="ECO:0000256" key="9">
    <source>
        <dbReference type="ARBA" id="ARBA00022801"/>
    </source>
</evidence>
<dbReference type="GO" id="GO:0004518">
    <property type="term" value="F:nuclease activity"/>
    <property type="evidence" value="ECO:0007669"/>
    <property type="project" value="UniProtKB-KW"/>
</dbReference>
<dbReference type="Proteomes" id="UP000515129">
    <property type="component" value="Unplaced"/>
</dbReference>
<keyword evidence="6" id="KW-0963">Cytoplasm</keyword>
<dbReference type="AlphaFoldDB" id="A0A6P6NDL6"/>
<dbReference type="PANTHER" id="PTHR22930">
    <property type="match status" value="1"/>
</dbReference>
<evidence type="ECO:0000256" key="2">
    <source>
        <dbReference type="ARBA" id="ARBA00004123"/>
    </source>
</evidence>
<comment type="cofactor">
    <cofactor evidence="1">
        <name>a divalent metal cation</name>
        <dbReference type="ChEBI" id="CHEBI:60240"/>
    </cofactor>
</comment>
<name>A0A6P6NDL6_CARAU</name>
<keyword evidence="10" id="KW-0539">Nucleus</keyword>
<evidence type="ECO:0000256" key="11">
    <source>
        <dbReference type="ARBA" id="ARBA00030126"/>
    </source>
</evidence>
<dbReference type="RefSeq" id="XP_026106618.1">
    <property type="nucleotide sequence ID" value="XM_026250833.1"/>
</dbReference>
<organism evidence="14 15">
    <name type="scientific">Carassius auratus</name>
    <name type="common">Goldfish</name>
    <dbReference type="NCBI Taxonomy" id="7957"/>
    <lineage>
        <taxon>Eukaryota</taxon>
        <taxon>Metazoa</taxon>
        <taxon>Chordata</taxon>
        <taxon>Craniata</taxon>
        <taxon>Vertebrata</taxon>
        <taxon>Euteleostomi</taxon>
        <taxon>Actinopterygii</taxon>
        <taxon>Neopterygii</taxon>
        <taxon>Teleostei</taxon>
        <taxon>Ostariophysi</taxon>
        <taxon>Cypriniformes</taxon>
        <taxon>Cyprinidae</taxon>
        <taxon>Cyprininae</taxon>
        <taxon>Carassius</taxon>
    </lineage>
</organism>
<dbReference type="GO" id="GO:0016787">
    <property type="term" value="F:hydrolase activity"/>
    <property type="evidence" value="ECO:0007669"/>
    <property type="project" value="UniProtKB-KW"/>
</dbReference>
<evidence type="ECO:0000313" key="14">
    <source>
        <dbReference type="Proteomes" id="UP000515129"/>
    </source>
</evidence>
<evidence type="ECO:0000313" key="15">
    <source>
        <dbReference type="RefSeq" id="XP_026106618.1"/>
    </source>
</evidence>
<evidence type="ECO:0000256" key="5">
    <source>
        <dbReference type="ARBA" id="ARBA00015519"/>
    </source>
</evidence>
<evidence type="ECO:0000256" key="6">
    <source>
        <dbReference type="ARBA" id="ARBA00022490"/>
    </source>
</evidence>
<evidence type="ECO:0000256" key="8">
    <source>
        <dbReference type="ARBA" id="ARBA00022723"/>
    </source>
</evidence>
<dbReference type="InterPro" id="IPR027806">
    <property type="entry name" value="HARBI1_dom"/>
</dbReference>
<dbReference type="OrthoDB" id="10062286at2759"/>